<gene>
    <name evidence="2" type="ORF">SAMN04487971_10228</name>
</gene>
<dbReference type="RefSeq" id="WP_090752196.1">
    <property type="nucleotide sequence ID" value="NZ_FNGE01000002.1"/>
</dbReference>
<dbReference type="Proteomes" id="UP000199555">
    <property type="component" value="Unassembled WGS sequence"/>
</dbReference>
<dbReference type="GO" id="GO:0003676">
    <property type="term" value="F:nucleic acid binding"/>
    <property type="evidence" value="ECO:0007669"/>
    <property type="project" value="InterPro"/>
</dbReference>
<dbReference type="GO" id="GO:0008270">
    <property type="term" value="F:zinc ion binding"/>
    <property type="evidence" value="ECO:0007669"/>
    <property type="project" value="InterPro"/>
</dbReference>
<proteinExistence type="predicted"/>
<keyword evidence="2" id="KW-0378">Hydrolase</keyword>
<dbReference type="InterPro" id="IPR002711">
    <property type="entry name" value="HNH"/>
</dbReference>
<dbReference type="GO" id="GO:0004519">
    <property type="term" value="F:endonuclease activity"/>
    <property type="evidence" value="ECO:0007669"/>
    <property type="project" value="UniProtKB-KW"/>
</dbReference>
<keyword evidence="3" id="KW-1185">Reference proteome</keyword>
<dbReference type="Pfam" id="PF01844">
    <property type="entry name" value="HNH"/>
    <property type="match status" value="1"/>
</dbReference>
<reference evidence="3" key="1">
    <citation type="submission" date="2016-10" db="EMBL/GenBank/DDBJ databases">
        <authorList>
            <person name="Varghese N."/>
            <person name="Submissions S."/>
        </authorList>
    </citation>
    <scope>NUCLEOTIDE SEQUENCE [LARGE SCALE GENOMIC DNA]</scope>
    <source>
        <strain evidence="3">CGMCC 1.7655</strain>
    </source>
</reference>
<feature type="domain" description="HNH nuclease" evidence="1">
    <location>
        <begin position="21"/>
        <end position="74"/>
    </location>
</feature>
<accession>A0A1G9DEK7</accession>
<evidence type="ECO:0000313" key="2">
    <source>
        <dbReference type="EMBL" id="SDK62318.1"/>
    </source>
</evidence>
<dbReference type="OrthoDB" id="5292295at2"/>
<evidence type="ECO:0000259" key="1">
    <source>
        <dbReference type="SMART" id="SM00507"/>
    </source>
</evidence>
<keyword evidence="2" id="KW-0540">Nuclease</keyword>
<dbReference type="AlphaFoldDB" id="A0A1G9DEK7"/>
<dbReference type="STRING" id="525640.SAMN04487971_10228"/>
<dbReference type="EMBL" id="FNGE01000002">
    <property type="protein sequence ID" value="SDK62318.1"/>
    <property type="molecule type" value="Genomic_DNA"/>
</dbReference>
<organism evidence="2 3">
    <name type="scientific">Paracoccus chinensis</name>
    <dbReference type="NCBI Taxonomy" id="525640"/>
    <lineage>
        <taxon>Bacteria</taxon>
        <taxon>Pseudomonadati</taxon>
        <taxon>Pseudomonadota</taxon>
        <taxon>Alphaproteobacteria</taxon>
        <taxon>Rhodobacterales</taxon>
        <taxon>Paracoccaceae</taxon>
        <taxon>Paracoccus</taxon>
    </lineage>
</organism>
<evidence type="ECO:0000313" key="3">
    <source>
        <dbReference type="Proteomes" id="UP000199555"/>
    </source>
</evidence>
<dbReference type="SMART" id="SM00507">
    <property type="entry name" value="HNHc"/>
    <property type="match status" value="1"/>
</dbReference>
<dbReference type="Gene3D" id="1.10.30.50">
    <property type="match status" value="1"/>
</dbReference>
<dbReference type="CDD" id="cd00085">
    <property type="entry name" value="HNHc"/>
    <property type="match status" value="1"/>
</dbReference>
<keyword evidence="2" id="KW-0255">Endonuclease</keyword>
<name>A0A1G9DEK7_9RHOB</name>
<sequence>MGVRDYTRHSKRITRGPRWHTLRMAVLERDGFKCVDCGKSRGRLECDHVIPVRLRPDLAYAPENCAMRCPSCHSAKTRIEVGNPPPSYDRHGWRKAVNELTADNKPLSSKEETHA</sequence>
<protein>
    <submittedName>
        <fullName evidence="2">HNH endonuclease</fullName>
    </submittedName>
</protein>
<dbReference type="InterPro" id="IPR003615">
    <property type="entry name" value="HNH_nuc"/>
</dbReference>